<feature type="domain" description="UBP-type" evidence="8">
    <location>
        <begin position="1"/>
        <end position="68"/>
    </location>
</feature>
<evidence type="ECO:0000256" key="6">
    <source>
        <dbReference type="PROSITE-ProRule" id="PRU00502"/>
    </source>
</evidence>
<protein>
    <recommendedName>
        <fullName evidence="2">ubiquitinyl hydrolase 1</fullName>
        <ecNumber evidence="2">3.4.19.12</ecNumber>
    </recommendedName>
</protein>
<keyword evidence="4 6" id="KW-0863">Zinc-finger</keyword>
<keyword evidence="3" id="KW-0479">Metal-binding</keyword>
<name>A0AA36CUD9_9BILA</name>
<dbReference type="PANTHER" id="PTHR21646">
    <property type="entry name" value="UBIQUITIN CARBOXYL-TERMINAL HYDROLASE"/>
    <property type="match status" value="1"/>
</dbReference>
<dbReference type="PROSITE" id="PS00972">
    <property type="entry name" value="USP_1"/>
    <property type="match status" value="1"/>
</dbReference>
<feature type="non-terminal residue" evidence="9">
    <location>
        <position position="393"/>
    </location>
</feature>
<dbReference type="Gene3D" id="3.90.70.10">
    <property type="entry name" value="Cysteine proteinases"/>
    <property type="match status" value="1"/>
</dbReference>
<dbReference type="PROSITE" id="PS50235">
    <property type="entry name" value="USP_3"/>
    <property type="match status" value="1"/>
</dbReference>
<dbReference type="InterPro" id="IPR028889">
    <property type="entry name" value="USP"/>
</dbReference>
<proteinExistence type="predicted"/>
<dbReference type="SUPFAM" id="SSF54001">
    <property type="entry name" value="Cysteine proteinases"/>
    <property type="match status" value="1"/>
</dbReference>
<dbReference type="SUPFAM" id="SSF57850">
    <property type="entry name" value="RING/U-box"/>
    <property type="match status" value="1"/>
</dbReference>
<dbReference type="InterPro" id="IPR038765">
    <property type="entry name" value="Papain-like_cys_pep_sf"/>
</dbReference>
<organism evidence="9 10">
    <name type="scientific">Mesorhabditis spiculigera</name>
    <dbReference type="NCBI Taxonomy" id="96644"/>
    <lineage>
        <taxon>Eukaryota</taxon>
        <taxon>Metazoa</taxon>
        <taxon>Ecdysozoa</taxon>
        <taxon>Nematoda</taxon>
        <taxon>Chromadorea</taxon>
        <taxon>Rhabditida</taxon>
        <taxon>Rhabditina</taxon>
        <taxon>Rhabditomorpha</taxon>
        <taxon>Rhabditoidea</taxon>
        <taxon>Rhabditidae</taxon>
        <taxon>Mesorhabditinae</taxon>
        <taxon>Mesorhabditis</taxon>
    </lineage>
</organism>
<comment type="catalytic activity">
    <reaction evidence="1">
        <text>Thiol-dependent hydrolysis of ester, thioester, amide, peptide and isopeptide bonds formed by the C-terminal Gly of ubiquitin (a 76-residue protein attached to proteins as an intracellular targeting signal).</text>
        <dbReference type="EC" id="3.4.19.12"/>
    </reaction>
</comment>
<dbReference type="GO" id="GO:0016579">
    <property type="term" value="P:protein deubiquitination"/>
    <property type="evidence" value="ECO:0007669"/>
    <property type="project" value="InterPro"/>
</dbReference>
<dbReference type="EC" id="3.4.19.12" evidence="2"/>
<comment type="caution">
    <text evidence="9">The sequence shown here is derived from an EMBL/GenBank/DDBJ whole genome shotgun (WGS) entry which is preliminary data.</text>
</comment>
<dbReference type="InterPro" id="IPR001394">
    <property type="entry name" value="Peptidase_C19_UCH"/>
</dbReference>
<dbReference type="EMBL" id="CATQJA010002639">
    <property type="protein sequence ID" value="CAJ0575533.1"/>
    <property type="molecule type" value="Genomic_DNA"/>
</dbReference>
<evidence type="ECO:0000313" key="9">
    <source>
        <dbReference type="EMBL" id="CAJ0575533.1"/>
    </source>
</evidence>
<evidence type="ECO:0000256" key="1">
    <source>
        <dbReference type="ARBA" id="ARBA00000707"/>
    </source>
</evidence>
<dbReference type="GO" id="GO:0004843">
    <property type="term" value="F:cysteine-type deubiquitinase activity"/>
    <property type="evidence" value="ECO:0007669"/>
    <property type="project" value="UniProtKB-EC"/>
</dbReference>
<dbReference type="AlphaFoldDB" id="A0AA36CUD9"/>
<dbReference type="Pfam" id="PF00443">
    <property type="entry name" value="UCH"/>
    <property type="match status" value="1"/>
</dbReference>
<dbReference type="InterPro" id="IPR050185">
    <property type="entry name" value="Ub_carboxyl-term_hydrolase"/>
</dbReference>
<reference evidence="9" key="1">
    <citation type="submission" date="2023-06" db="EMBL/GenBank/DDBJ databases">
        <authorList>
            <person name="Delattre M."/>
        </authorList>
    </citation>
    <scope>NUCLEOTIDE SEQUENCE</scope>
    <source>
        <strain evidence="9">AF72</strain>
    </source>
</reference>
<evidence type="ECO:0000256" key="3">
    <source>
        <dbReference type="ARBA" id="ARBA00022723"/>
    </source>
</evidence>
<evidence type="ECO:0000256" key="4">
    <source>
        <dbReference type="ARBA" id="ARBA00022771"/>
    </source>
</evidence>
<keyword evidence="5" id="KW-0862">Zinc</keyword>
<dbReference type="GO" id="GO:0008270">
    <property type="term" value="F:zinc ion binding"/>
    <property type="evidence" value="ECO:0007669"/>
    <property type="project" value="UniProtKB-KW"/>
</dbReference>
<evidence type="ECO:0000313" key="10">
    <source>
        <dbReference type="Proteomes" id="UP001177023"/>
    </source>
</evidence>
<keyword evidence="10" id="KW-1185">Reference proteome</keyword>
<evidence type="ECO:0000256" key="2">
    <source>
        <dbReference type="ARBA" id="ARBA00012759"/>
    </source>
</evidence>
<evidence type="ECO:0000256" key="5">
    <source>
        <dbReference type="ARBA" id="ARBA00022833"/>
    </source>
</evidence>
<dbReference type="Pfam" id="PF02148">
    <property type="entry name" value="zf-UBP"/>
    <property type="match status" value="1"/>
</dbReference>
<evidence type="ECO:0000259" key="8">
    <source>
        <dbReference type="PROSITE" id="PS50271"/>
    </source>
</evidence>
<feature type="domain" description="USP" evidence="7">
    <location>
        <begin position="199"/>
        <end position="393"/>
    </location>
</feature>
<dbReference type="Gene3D" id="3.30.40.10">
    <property type="entry name" value="Zinc/RING finger domain, C3HC4 (zinc finger)"/>
    <property type="match status" value="1"/>
</dbReference>
<evidence type="ECO:0000259" key="7">
    <source>
        <dbReference type="PROSITE" id="PS50235"/>
    </source>
</evidence>
<dbReference type="PANTHER" id="PTHR21646:SF19">
    <property type="entry name" value="UBIQUITIN CARBOXYL-TERMINAL HYDROLASE 3"/>
    <property type="match status" value="1"/>
</dbReference>
<dbReference type="InterPro" id="IPR001607">
    <property type="entry name" value="Znf_UBP"/>
</dbReference>
<dbReference type="InterPro" id="IPR018200">
    <property type="entry name" value="USP_CS"/>
</dbReference>
<accession>A0AA36CUD9</accession>
<dbReference type="PROSITE" id="PS50271">
    <property type="entry name" value="ZF_UBP"/>
    <property type="match status" value="1"/>
</dbReference>
<sequence length="393" mass="44116">MCLSCGLIHCSRSENQDALRHYSLYKSHCIAMSCNDTSVFCYECDEFICDDTEDSKIDSVRRSLRTYNKARAADHLYSLNYHSYEDGLDSQGEEGTEEEDVCVVHSTSPHSAIFVVDEESASVPEDDISIGGLAIRTPPVKQGPLHISASAPALGKVGPCVVKGGHMLRARKRKISPQPINPLDGAAHRDVPYLEFKRRGLANLGNTCFVNAVLQALTSIDWFREFMAALPLLEADTIEPPSEFRAKKPFYHTRRATAQIESADNNTQQHLVPIFAEMLRQTINEIINHRANSHEPDSFFQAVWRLNPRFRGFQQQDSHEFLRMMLDKVHSDLRKCRIPEDVERRFASQCGNASMGATESAISRLFEGALLSQVICLTCRSASNIQDPFLGKH</sequence>
<dbReference type="Proteomes" id="UP001177023">
    <property type="component" value="Unassembled WGS sequence"/>
</dbReference>
<gene>
    <name evidence="9" type="ORF">MSPICULIGERA_LOCUS13843</name>
</gene>
<dbReference type="InterPro" id="IPR013083">
    <property type="entry name" value="Znf_RING/FYVE/PHD"/>
</dbReference>